<dbReference type="GO" id="GO:0046872">
    <property type="term" value="F:metal ion binding"/>
    <property type="evidence" value="ECO:0007669"/>
    <property type="project" value="UniProtKB-KW"/>
</dbReference>
<evidence type="ECO:0000256" key="3">
    <source>
        <dbReference type="ARBA" id="ARBA00009634"/>
    </source>
</evidence>
<comment type="similarity">
    <text evidence="3">Belongs to the Toll-like receptor family.</text>
</comment>
<proteinExistence type="inferred from homology"/>
<sequence>MFIPVCRLSCAHPGEEGKGTNGATSLFRVLFLLLLETNSFGANAAVTSCPHCEARCCSLHIQLYKQLRVDVNCTQPHHAVIVVDKETTTVTAACNETSLIHDNGCLTDLPVNICDFPSIRAVSLRYNNLTTFPRLTCLHRLLVLNLTGNAITQVPEGAFHGLPELREVYLDGNVITSIHPDAFDPHVTALQIFTIANNLLTVVNPWLFFLPYEFCEFDFSNNHIKDLSNEHHRNINMSENYGPGLVNFSYNNIVSPGKEFMKFGIKNIDQTMKFVMWGFDFRHNPFHCDCQMYELIGLFDNLTLFVWADALNVTCGSPPKFKDVPLNKVPLDELVCNVTENCPSSCTCTKRPYYQDLLVNCTYKRLPTLPDDTPEGSLTMNMIQNAITRLDWQHYLKRVIHLNLTDNHLRDIDWQAALALRNVKTLDLRGNDLHHVPSTLQVVSPNALYLDTHTLRCTCDLEWFAAWARYYVVAVVVATPILAVVFRHEVLVLKHRLFYRHHTEKHFPALLDDLRYDVFVSTASDSDNDATWVSRILLPAMDRRRLTYFVPQRDYLPGAIPMDEVVQTLRQSKCALILLSPDYLAQPICCFQFRQAYDMMVKEGRGRVFVVCLQKVKRGQVQDRFLRAMLNLNMAYSGHCPEHLDAILYSEDFIIVQKNMKIIITGGNLEDSKDALKLAETEECLFSTVGCHPTRSNEFDKHGDPDKYLSDLIELAKSSEKVAALGECGLGKVRMYHLCRYFERQMEAAESTKLPLFLHMRSAASDFCEIVARNRDKISGGVVHSFTGTKQEAAWILDQGFYIGINGCSLKTQDNLDVMCSIPCDRLMIETDAPWCEIKPTHAGFRSIKTTFPSKKKERWEKGSCIKGRNEPAHIIQVLEVMAAARQEDEEELAQIMYENTLRLFFNKS</sequence>
<evidence type="ECO:0000256" key="11">
    <source>
        <dbReference type="ARBA" id="ARBA00022989"/>
    </source>
</evidence>
<feature type="signal peptide" evidence="16">
    <location>
        <begin position="1"/>
        <end position="44"/>
    </location>
</feature>
<dbReference type="GO" id="GO:0016020">
    <property type="term" value="C:membrane"/>
    <property type="evidence" value="ECO:0007669"/>
    <property type="project" value="UniProtKB-SubCell"/>
</dbReference>
<keyword evidence="9" id="KW-0677">Repeat</keyword>
<dbReference type="GO" id="GO:0007165">
    <property type="term" value="P:signal transduction"/>
    <property type="evidence" value="ECO:0007669"/>
    <property type="project" value="InterPro"/>
</dbReference>
<dbReference type="SUPFAM" id="SSF51556">
    <property type="entry name" value="Metallo-dependent hydrolases"/>
    <property type="match status" value="1"/>
</dbReference>
<evidence type="ECO:0000256" key="4">
    <source>
        <dbReference type="ARBA" id="ARBA00022614"/>
    </source>
</evidence>
<dbReference type="OrthoDB" id="6079689at2759"/>
<evidence type="ECO:0000256" key="13">
    <source>
        <dbReference type="ARBA" id="ARBA00023170"/>
    </source>
</evidence>
<keyword evidence="8 16" id="KW-0732">Signal</keyword>
<evidence type="ECO:0000256" key="2">
    <source>
        <dbReference type="ARBA" id="ARBA00009275"/>
    </source>
</evidence>
<evidence type="ECO:0000256" key="10">
    <source>
        <dbReference type="ARBA" id="ARBA00022801"/>
    </source>
</evidence>
<dbReference type="InterPro" id="IPR035897">
    <property type="entry name" value="Toll_tir_struct_dom_sf"/>
</dbReference>
<evidence type="ECO:0000256" key="14">
    <source>
        <dbReference type="ARBA" id="ARBA00039767"/>
    </source>
</evidence>
<dbReference type="InterPro" id="IPR050891">
    <property type="entry name" value="TatD-type_Hydrolase"/>
</dbReference>
<dbReference type="Gene3D" id="3.20.20.140">
    <property type="entry name" value="Metal-dependent hydrolases"/>
    <property type="match status" value="1"/>
</dbReference>
<dbReference type="GO" id="GO:0008296">
    <property type="term" value="F:3'-5'-DNA exonuclease activity"/>
    <property type="evidence" value="ECO:0007669"/>
    <property type="project" value="TreeGrafter"/>
</dbReference>
<comment type="caution">
    <text evidence="18">The sequence shown here is derived from an EMBL/GenBank/DDBJ whole genome shotgun (WGS) entry which is preliminary data.</text>
</comment>
<dbReference type="InterPro" id="IPR001611">
    <property type="entry name" value="Leu-rich_rpt"/>
</dbReference>
<keyword evidence="7" id="KW-0479">Metal-binding</keyword>
<dbReference type="InterPro" id="IPR000483">
    <property type="entry name" value="Cys-rich_flank_reg_C"/>
</dbReference>
<dbReference type="InterPro" id="IPR001130">
    <property type="entry name" value="TatD-like"/>
</dbReference>
<dbReference type="Pfam" id="PF13855">
    <property type="entry name" value="LRR_8"/>
    <property type="match status" value="1"/>
</dbReference>
<gene>
    <name evidence="18" type="ORF">C0Q70_16017</name>
</gene>
<dbReference type="PANTHER" id="PTHR10060">
    <property type="entry name" value="TATD FAMILY DEOXYRIBONUCLEASE"/>
    <property type="match status" value="1"/>
</dbReference>
<accession>A0A2T7NNK9</accession>
<dbReference type="Gene3D" id="3.80.10.10">
    <property type="entry name" value="Ribonuclease Inhibitor"/>
    <property type="match status" value="2"/>
</dbReference>
<name>A0A2T7NNK9_POMCA</name>
<evidence type="ECO:0000256" key="16">
    <source>
        <dbReference type="SAM" id="SignalP"/>
    </source>
</evidence>
<dbReference type="PRINTS" id="PR01537">
    <property type="entry name" value="INTRLKN1R1F"/>
</dbReference>
<keyword evidence="10" id="KW-0378">Hydrolase</keyword>
<keyword evidence="4" id="KW-0433">Leucine-rich repeat</keyword>
<dbReference type="SUPFAM" id="SSF52058">
    <property type="entry name" value="L domain-like"/>
    <property type="match status" value="2"/>
</dbReference>
<dbReference type="SUPFAM" id="SSF52200">
    <property type="entry name" value="Toll/Interleukin receptor TIR domain"/>
    <property type="match status" value="1"/>
</dbReference>
<dbReference type="STRING" id="400727.A0A2T7NNK9"/>
<dbReference type="Pfam" id="PF01582">
    <property type="entry name" value="TIR"/>
    <property type="match status" value="1"/>
</dbReference>
<comment type="function">
    <text evidence="15">Deoxyribonuclease which catalyzes (in vitro) the decatenation of kinetoplast DNA, which are circular DNA catenated to each other, producing linear DNA molecules. Plays an important role in chromosomal segregation and cell cycle progression during eye development probably via its DNA decatenation activity.</text>
</comment>
<dbReference type="InterPro" id="IPR000157">
    <property type="entry name" value="TIR_dom"/>
</dbReference>
<keyword evidence="5" id="KW-0812">Transmembrane</keyword>
<dbReference type="EMBL" id="PZQS01000010">
    <property type="protein sequence ID" value="PVD22761.1"/>
    <property type="molecule type" value="Genomic_DNA"/>
</dbReference>
<evidence type="ECO:0000256" key="15">
    <source>
        <dbReference type="ARBA" id="ARBA00045223"/>
    </source>
</evidence>
<keyword evidence="12" id="KW-0472">Membrane</keyword>
<organism evidence="18 19">
    <name type="scientific">Pomacea canaliculata</name>
    <name type="common">Golden apple snail</name>
    <dbReference type="NCBI Taxonomy" id="400727"/>
    <lineage>
        <taxon>Eukaryota</taxon>
        <taxon>Metazoa</taxon>
        <taxon>Spiralia</taxon>
        <taxon>Lophotrochozoa</taxon>
        <taxon>Mollusca</taxon>
        <taxon>Gastropoda</taxon>
        <taxon>Caenogastropoda</taxon>
        <taxon>Architaenioglossa</taxon>
        <taxon>Ampullarioidea</taxon>
        <taxon>Ampullariidae</taxon>
        <taxon>Pomacea</taxon>
    </lineage>
</organism>
<evidence type="ECO:0000256" key="8">
    <source>
        <dbReference type="ARBA" id="ARBA00022729"/>
    </source>
</evidence>
<dbReference type="AlphaFoldDB" id="A0A2T7NNK9"/>
<keyword evidence="19" id="KW-1185">Reference proteome</keyword>
<protein>
    <recommendedName>
        <fullName evidence="14">Deoxyribonuclease TATDN1</fullName>
    </recommendedName>
</protein>
<feature type="chain" id="PRO_5015475992" description="Deoxyribonuclease TATDN1" evidence="16">
    <location>
        <begin position="45"/>
        <end position="909"/>
    </location>
</feature>
<dbReference type="PANTHER" id="PTHR10060:SF15">
    <property type="entry name" value="DEOXYRIBONUCLEASE TATDN1"/>
    <property type="match status" value="1"/>
</dbReference>
<comment type="similarity">
    <text evidence="2">Belongs to the metallo-dependent hydrolases superfamily. TatD-type hydrolase family.</text>
</comment>
<dbReference type="SMART" id="SM00082">
    <property type="entry name" value="LRRCT"/>
    <property type="match status" value="1"/>
</dbReference>
<evidence type="ECO:0000313" key="18">
    <source>
        <dbReference type="EMBL" id="PVD22761.1"/>
    </source>
</evidence>
<dbReference type="PROSITE" id="PS50104">
    <property type="entry name" value="TIR"/>
    <property type="match status" value="1"/>
</dbReference>
<evidence type="ECO:0000256" key="1">
    <source>
        <dbReference type="ARBA" id="ARBA00004479"/>
    </source>
</evidence>
<reference evidence="18 19" key="1">
    <citation type="submission" date="2018-04" db="EMBL/GenBank/DDBJ databases">
        <title>The genome of golden apple snail Pomacea canaliculata provides insight into stress tolerance and invasive adaptation.</title>
        <authorList>
            <person name="Liu C."/>
            <person name="Liu B."/>
            <person name="Ren Y."/>
            <person name="Zhang Y."/>
            <person name="Wang H."/>
            <person name="Li S."/>
            <person name="Jiang F."/>
            <person name="Yin L."/>
            <person name="Zhang G."/>
            <person name="Qian W."/>
            <person name="Fan W."/>
        </authorList>
    </citation>
    <scope>NUCLEOTIDE SEQUENCE [LARGE SCALE GENOMIC DNA]</scope>
    <source>
        <strain evidence="18">SZHN2017</strain>
        <tissue evidence="18">Muscle</tissue>
    </source>
</reference>
<keyword evidence="11" id="KW-1133">Transmembrane helix</keyword>
<evidence type="ECO:0000256" key="6">
    <source>
        <dbReference type="ARBA" id="ARBA00022722"/>
    </source>
</evidence>
<evidence type="ECO:0000256" key="12">
    <source>
        <dbReference type="ARBA" id="ARBA00023136"/>
    </source>
</evidence>
<keyword evidence="6" id="KW-0540">Nuclease</keyword>
<dbReference type="Proteomes" id="UP000245119">
    <property type="component" value="Linkage Group LG10"/>
</dbReference>
<dbReference type="Gene3D" id="3.40.50.10140">
    <property type="entry name" value="Toll/interleukin-1 receptor homology (TIR) domain"/>
    <property type="match status" value="1"/>
</dbReference>
<dbReference type="InterPro" id="IPR003591">
    <property type="entry name" value="Leu-rich_rpt_typical-subtyp"/>
</dbReference>
<evidence type="ECO:0000259" key="17">
    <source>
        <dbReference type="PROSITE" id="PS50104"/>
    </source>
</evidence>
<keyword evidence="13" id="KW-0675">Receptor</keyword>
<comment type="subcellular location">
    <subcellularLocation>
        <location evidence="1">Membrane</location>
        <topology evidence="1">Single-pass type I membrane protein</topology>
    </subcellularLocation>
</comment>
<evidence type="ECO:0000256" key="7">
    <source>
        <dbReference type="ARBA" id="ARBA00022723"/>
    </source>
</evidence>
<dbReference type="GO" id="GO:0005829">
    <property type="term" value="C:cytosol"/>
    <property type="evidence" value="ECO:0007669"/>
    <property type="project" value="TreeGrafter"/>
</dbReference>
<evidence type="ECO:0000256" key="9">
    <source>
        <dbReference type="ARBA" id="ARBA00022737"/>
    </source>
</evidence>
<feature type="domain" description="TIR" evidence="17">
    <location>
        <begin position="514"/>
        <end position="653"/>
    </location>
</feature>
<evidence type="ECO:0000256" key="5">
    <source>
        <dbReference type="ARBA" id="ARBA00022692"/>
    </source>
</evidence>
<dbReference type="InterPro" id="IPR032466">
    <property type="entry name" value="Metal_Hydrolase"/>
</dbReference>
<dbReference type="SMART" id="SM00369">
    <property type="entry name" value="LRR_TYP"/>
    <property type="match status" value="4"/>
</dbReference>
<dbReference type="InterPro" id="IPR032675">
    <property type="entry name" value="LRR_dom_sf"/>
</dbReference>
<dbReference type="Pfam" id="PF01026">
    <property type="entry name" value="TatD_DNase"/>
    <property type="match status" value="1"/>
</dbReference>
<evidence type="ECO:0000313" key="19">
    <source>
        <dbReference type="Proteomes" id="UP000245119"/>
    </source>
</evidence>
<dbReference type="CDD" id="cd01310">
    <property type="entry name" value="TatD_DNAse"/>
    <property type="match status" value="1"/>
</dbReference>